<evidence type="ECO:0000313" key="1">
    <source>
        <dbReference type="EMBL" id="MFC0528873.1"/>
    </source>
</evidence>
<sequence>MQPSPAEVARTLAAGRLPGTAHIACRPSPHQVRHATDSTGRVLMLVPVESDLAAALRPAEGNDDVAVVLDVQDVPPVAGSPTLGRVWVSGWAAPLTGVEARQAAQDFVGSLIWDWSSVGGPANRGPVPGNTDPVGDLLDLGRGQVLFRMEPVEVRLEVGGRMRDIEPDEYAAAEPDPLQSVEWDLLTDLADHHVPEMAEFIQRQLASSGHTGPAGPPPRVVRLDRYGFVVALGAPGREYRARLAFPRPVADRADLARLLHPVLCRRCADRTATA</sequence>
<evidence type="ECO:0000313" key="2">
    <source>
        <dbReference type="Proteomes" id="UP001589867"/>
    </source>
</evidence>
<name>A0ABV6M327_9ACTN</name>
<dbReference type="SUPFAM" id="SSF50475">
    <property type="entry name" value="FMN-binding split barrel"/>
    <property type="match status" value="1"/>
</dbReference>
<protein>
    <submittedName>
        <fullName evidence="1">DUF2470 domain-containing protein</fullName>
    </submittedName>
</protein>
<comment type="caution">
    <text evidence="1">The sequence shown here is derived from an EMBL/GenBank/DDBJ whole genome shotgun (WGS) entry which is preliminary data.</text>
</comment>
<reference evidence="1 2" key="1">
    <citation type="submission" date="2024-09" db="EMBL/GenBank/DDBJ databases">
        <authorList>
            <person name="Sun Q."/>
            <person name="Mori K."/>
        </authorList>
    </citation>
    <scope>NUCLEOTIDE SEQUENCE [LARGE SCALE GENOMIC DNA]</scope>
    <source>
        <strain evidence="1 2">TBRC 3947</strain>
    </source>
</reference>
<organism evidence="1 2">
    <name type="scientific">Phytohabitans kaempferiae</name>
    <dbReference type="NCBI Taxonomy" id="1620943"/>
    <lineage>
        <taxon>Bacteria</taxon>
        <taxon>Bacillati</taxon>
        <taxon>Actinomycetota</taxon>
        <taxon>Actinomycetes</taxon>
        <taxon>Micromonosporales</taxon>
        <taxon>Micromonosporaceae</taxon>
    </lineage>
</organism>
<proteinExistence type="predicted"/>
<keyword evidence="2" id="KW-1185">Reference proteome</keyword>
<dbReference type="EMBL" id="JBHLUH010000021">
    <property type="protein sequence ID" value="MFC0528873.1"/>
    <property type="molecule type" value="Genomic_DNA"/>
</dbReference>
<dbReference type="InterPro" id="IPR037119">
    <property type="entry name" value="Haem_oxidase_HugZ-like_sf"/>
</dbReference>
<gene>
    <name evidence="1" type="ORF">ACFFIA_14515</name>
</gene>
<accession>A0ABV6M327</accession>
<dbReference type="RefSeq" id="WP_377251034.1">
    <property type="nucleotide sequence ID" value="NZ_JBHLUH010000021.1"/>
</dbReference>
<dbReference type="Proteomes" id="UP001589867">
    <property type="component" value="Unassembled WGS sequence"/>
</dbReference>
<dbReference type="Gene3D" id="3.20.180.10">
    <property type="entry name" value="PNP-oxidase-like"/>
    <property type="match status" value="1"/>
</dbReference>